<dbReference type="InterPro" id="IPR006311">
    <property type="entry name" value="TAT_signal"/>
</dbReference>
<dbReference type="InterPro" id="IPR001466">
    <property type="entry name" value="Beta-lactam-related"/>
</dbReference>
<name>A0A0P0RRE8_9BURK</name>
<reference evidence="2 3" key="1">
    <citation type="journal article" date="2014" name="Genome Announc.">
        <title>Draft Genome Sequence of the Haloacid-Degrading Burkholderia caribensis Strain MBA4.</title>
        <authorList>
            <person name="Pan Y."/>
            <person name="Kong K.F."/>
            <person name="Tsang J.S."/>
        </authorList>
    </citation>
    <scope>NUCLEOTIDE SEQUENCE [LARGE SCALE GENOMIC DNA]</scope>
    <source>
        <strain evidence="2 3">MBA4</strain>
        <plasmid evidence="3">Plasmid</plasmid>
    </source>
</reference>
<evidence type="ECO:0000313" key="3">
    <source>
        <dbReference type="Proteomes" id="UP000019146"/>
    </source>
</evidence>
<organism evidence="2 3">
    <name type="scientific">Paraburkholderia caribensis MBA4</name>
    <dbReference type="NCBI Taxonomy" id="1323664"/>
    <lineage>
        <taxon>Bacteria</taxon>
        <taxon>Pseudomonadati</taxon>
        <taxon>Pseudomonadota</taxon>
        <taxon>Betaproteobacteria</taxon>
        <taxon>Burkholderiales</taxon>
        <taxon>Burkholderiaceae</taxon>
        <taxon>Paraburkholderia</taxon>
    </lineage>
</organism>
<dbReference type="InterPro" id="IPR050789">
    <property type="entry name" value="Diverse_Enzym_Activities"/>
</dbReference>
<dbReference type="Pfam" id="PF00144">
    <property type="entry name" value="Beta-lactamase"/>
    <property type="match status" value="1"/>
</dbReference>
<dbReference type="Proteomes" id="UP000019146">
    <property type="component" value="Plasmid unnamed"/>
</dbReference>
<evidence type="ECO:0000313" key="2">
    <source>
        <dbReference type="EMBL" id="ALL71649.1"/>
    </source>
</evidence>
<dbReference type="Gene3D" id="3.40.710.10">
    <property type="entry name" value="DD-peptidase/beta-lactamase superfamily"/>
    <property type="match status" value="1"/>
</dbReference>
<feature type="domain" description="Beta-lactamase-related" evidence="1">
    <location>
        <begin position="76"/>
        <end position="437"/>
    </location>
</feature>
<accession>A0A0P0RRE8</accession>
<evidence type="ECO:0000259" key="1">
    <source>
        <dbReference type="Pfam" id="PF00144"/>
    </source>
</evidence>
<keyword evidence="2" id="KW-0614">Plasmid</keyword>
<sequence length="460" mass="50836">MVLSGISAECASRKHHSFVEEQEMTARLNRRRLLKSASSLLAVATLGGLASRNTQAAPLRSTGDAALIHHPAYTPIDRCLQGAVDDGTVAGVVAMGATERGIVYEGARGRANVHGREAIGPDTIFWLLSMTKAITATACMQLVEQGRLRLDQPAGEFLPQLKAPRILDGFDASGQPKLRPARNAITVRHLLTHTSGFTYSIWSDRLSQYEKATGMPDIGYAMNGAFAAPLEFEPGERWEYGISMDWIGKLVEAVTDQSLEVYFREHIFEPLGMRNTGFLIGSAQKQRVATMHRRQGDGSLAVEPFEINQRPEFFMGGGGLFSTPRDYMAFLQMLLNSGTYRGERVLRADTVAMMFRNHIGDLQVTEMQTAQPSWSNSFDQFPGAAHKWGLSFDINTQPGPHGRSAGSVSWAGLLNTYFWVDPVKRVAGSLFTQMLPFYDARVVNLYGQFERAFYDGLQRA</sequence>
<gene>
    <name evidence="2" type="ORF">K788_0007350</name>
</gene>
<dbReference type="PROSITE" id="PS51318">
    <property type="entry name" value="TAT"/>
    <property type="match status" value="1"/>
</dbReference>
<dbReference type="PANTHER" id="PTHR43283">
    <property type="entry name" value="BETA-LACTAMASE-RELATED"/>
    <property type="match status" value="1"/>
</dbReference>
<dbReference type="EMBL" id="CP012748">
    <property type="protein sequence ID" value="ALL71649.1"/>
    <property type="molecule type" value="Genomic_DNA"/>
</dbReference>
<dbReference type="PANTHER" id="PTHR43283:SF3">
    <property type="entry name" value="BETA-LACTAMASE FAMILY PROTEIN (AFU_ORTHOLOGUE AFUA_5G07500)"/>
    <property type="match status" value="1"/>
</dbReference>
<dbReference type="InterPro" id="IPR012338">
    <property type="entry name" value="Beta-lactam/transpept-like"/>
</dbReference>
<geneLocation type="plasmid" evidence="3"/>
<proteinExistence type="predicted"/>
<dbReference type="AlphaFoldDB" id="A0A0P0RRE8"/>
<protein>
    <submittedName>
        <fullName evidence="2">Beta-lactamase class C and other penicillin binding protein</fullName>
    </submittedName>
</protein>
<dbReference type="KEGG" id="bcai:K788_0007350"/>
<dbReference type="SUPFAM" id="SSF56601">
    <property type="entry name" value="beta-lactamase/transpeptidase-like"/>
    <property type="match status" value="1"/>
</dbReference>